<reference evidence="2 3" key="1">
    <citation type="submission" date="2017-01" db="EMBL/GenBank/DDBJ databases">
        <title>The recent genome duplication of the halophilic yeast Hortaea werneckii: insights from long-read sequencing.</title>
        <authorList>
            <person name="Sinha S."/>
            <person name="Flibotte S."/>
            <person name="Neira M."/>
            <person name="Lenassi M."/>
            <person name="Gostincar C."/>
            <person name="Stajich J.E."/>
            <person name="Nislow C.E."/>
        </authorList>
    </citation>
    <scope>NUCLEOTIDE SEQUENCE [LARGE SCALE GENOMIC DNA]</scope>
    <source>
        <strain evidence="2 3">EXF-2000</strain>
    </source>
</reference>
<proteinExistence type="predicted"/>
<feature type="region of interest" description="Disordered" evidence="1">
    <location>
        <begin position="1"/>
        <end position="26"/>
    </location>
</feature>
<evidence type="ECO:0000313" key="2">
    <source>
        <dbReference type="EMBL" id="OTA32536.1"/>
    </source>
</evidence>
<protein>
    <submittedName>
        <fullName evidence="2">Uncharacterized protein</fullName>
    </submittedName>
</protein>
<dbReference type="STRING" id="1157616.A0A1Z5T930"/>
<feature type="compositionally biased region" description="Polar residues" evidence="1">
    <location>
        <begin position="1"/>
        <end position="14"/>
    </location>
</feature>
<dbReference type="VEuPathDB" id="FungiDB:BTJ68_08328"/>
<evidence type="ECO:0000313" key="3">
    <source>
        <dbReference type="Proteomes" id="UP000194280"/>
    </source>
</evidence>
<dbReference type="AlphaFoldDB" id="A0A1Z5T930"/>
<dbReference type="EMBL" id="MUNK01000092">
    <property type="protein sequence ID" value="OTA32536.1"/>
    <property type="molecule type" value="Genomic_DNA"/>
</dbReference>
<accession>A0A1Z5T930</accession>
<gene>
    <name evidence="2" type="ORF">BTJ68_08328</name>
</gene>
<dbReference type="Proteomes" id="UP000194280">
    <property type="component" value="Unassembled WGS sequence"/>
</dbReference>
<name>A0A1Z5T930_HORWE</name>
<sequence length="141" mass="14795">MQNGHSNGASQGQDETLGGRGAGDLAEVPMSVPVSTALSSSNPAIVPTCAKDIARLGETFSSTDNATRQELLRRSRELVLALETPRETMIRHCWAEPAAYMAITFGVNQGLFDTMVANGDCPSKVSELAASLGVESSLLGK</sequence>
<keyword evidence="3" id="KW-1185">Reference proteome</keyword>
<evidence type="ECO:0000256" key="1">
    <source>
        <dbReference type="SAM" id="MobiDB-lite"/>
    </source>
</evidence>
<organism evidence="2 3">
    <name type="scientific">Hortaea werneckii EXF-2000</name>
    <dbReference type="NCBI Taxonomy" id="1157616"/>
    <lineage>
        <taxon>Eukaryota</taxon>
        <taxon>Fungi</taxon>
        <taxon>Dikarya</taxon>
        <taxon>Ascomycota</taxon>
        <taxon>Pezizomycotina</taxon>
        <taxon>Dothideomycetes</taxon>
        <taxon>Dothideomycetidae</taxon>
        <taxon>Mycosphaerellales</taxon>
        <taxon>Teratosphaeriaceae</taxon>
        <taxon>Hortaea</taxon>
    </lineage>
</organism>
<dbReference type="InParanoid" id="A0A1Z5T930"/>
<comment type="caution">
    <text evidence="2">The sequence shown here is derived from an EMBL/GenBank/DDBJ whole genome shotgun (WGS) entry which is preliminary data.</text>
</comment>